<proteinExistence type="predicted"/>
<sequence>MRASRSRGRTGEGWRVGNGRRKFGVNDGWEMFAVSRWSRRSFTAGLQKYEEVGCKTREFALCEPVSRRYSSSLLPFLRLLELFICSSSFRLV</sequence>
<organism evidence="1 2">
    <name type="scientific">Scophthalmus maximus</name>
    <name type="common">Turbot</name>
    <name type="synonym">Psetta maxima</name>
    <dbReference type="NCBI Taxonomy" id="52904"/>
    <lineage>
        <taxon>Eukaryota</taxon>
        <taxon>Metazoa</taxon>
        <taxon>Chordata</taxon>
        <taxon>Craniata</taxon>
        <taxon>Vertebrata</taxon>
        <taxon>Euteleostomi</taxon>
        <taxon>Actinopterygii</taxon>
        <taxon>Neopterygii</taxon>
        <taxon>Teleostei</taxon>
        <taxon>Neoteleostei</taxon>
        <taxon>Acanthomorphata</taxon>
        <taxon>Carangaria</taxon>
        <taxon>Pleuronectiformes</taxon>
        <taxon>Pleuronectoidei</taxon>
        <taxon>Scophthalmidae</taxon>
        <taxon>Scophthalmus</taxon>
    </lineage>
</organism>
<evidence type="ECO:0000313" key="1">
    <source>
        <dbReference type="EMBL" id="KAF0031320.1"/>
    </source>
</evidence>
<accession>A0A6A4SHG8</accession>
<evidence type="ECO:0000313" key="2">
    <source>
        <dbReference type="Proteomes" id="UP000438429"/>
    </source>
</evidence>
<gene>
    <name evidence="1" type="ORF">F2P81_015875</name>
</gene>
<dbReference type="EMBL" id="VEVO01000014">
    <property type="protein sequence ID" value="KAF0031320.1"/>
    <property type="molecule type" value="Genomic_DNA"/>
</dbReference>
<reference evidence="1 2" key="1">
    <citation type="submission" date="2019-06" db="EMBL/GenBank/DDBJ databases">
        <title>Draft genomes of female and male turbot (Scophthalmus maximus).</title>
        <authorList>
            <person name="Xu H."/>
            <person name="Xu X.-W."/>
            <person name="Shao C."/>
            <person name="Chen S."/>
        </authorList>
    </citation>
    <scope>NUCLEOTIDE SEQUENCE [LARGE SCALE GENOMIC DNA]</scope>
    <source>
        <strain evidence="1">Ysfricsl-2016a</strain>
        <tissue evidence="1">Blood</tissue>
    </source>
</reference>
<dbReference type="AlphaFoldDB" id="A0A6A4SHG8"/>
<comment type="caution">
    <text evidence="1">The sequence shown here is derived from an EMBL/GenBank/DDBJ whole genome shotgun (WGS) entry which is preliminary data.</text>
</comment>
<protein>
    <submittedName>
        <fullName evidence="1">Uncharacterized protein</fullName>
    </submittedName>
</protein>
<dbReference type="Proteomes" id="UP000438429">
    <property type="component" value="Unassembled WGS sequence"/>
</dbReference>
<name>A0A6A4SHG8_SCOMX</name>